<dbReference type="PROSITE" id="PS50931">
    <property type="entry name" value="HTH_LYSR"/>
    <property type="match status" value="1"/>
</dbReference>
<dbReference type="SUPFAM" id="SSF46785">
    <property type="entry name" value="Winged helix' DNA-binding domain"/>
    <property type="match status" value="1"/>
</dbReference>
<dbReference type="InterPro" id="IPR036390">
    <property type="entry name" value="WH_DNA-bd_sf"/>
</dbReference>
<accession>A0A0M7AMW8</accession>
<feature type="domain" description="HTH lysR-type" evidence="5">
    <location>
        <begin position="5"/>
        <end position="62"/>
    </location>
</feature>
<dbReference type="GO" id="GO:0006351">
    <property type="term" value="P:DNA-templated transcription"/>
    <property type="evidence" value="ECO:0007669"/>
    <property type="project" value="TreeGrafter"/>
</dbReference>
<reference evidence="7" key="1">
    <citation type="submission" date="2015-07" db="EMBL/GenBank/DDBJ databases">
        <authorList>
            <person name="Rodrigo-Torres Lidia"/>
            <person name="Arahal R.David."/>
        </authorList>
    </citation>
    <scope>NUCLEOTIDE SEQUENCE [LARGE SCALE GENOMIC DNA]</scope>
    <source>
        <strain evidence="7">CECT 5112</strain>
    </source>
</reference>
<evidence type="ECO:0000313" key="6">
    <source>
        <dbReference type="EMBL" id="CTQ76239.1"/>
    </source>
</evidence>
<dbReference type="Pfam" id="PF03466">
    <property type="entry name" value="LysR_substrate"/>
    <property type="match status" value="1"/>
</dbReference>
<dbReference type="SUPFAM" id="SSF53850">
    <property type="entry name" value="Periplasmic binding protein-like II"/>
    <property type="match status" value="1"/>
</dbReference>
<keyword evidence="3" id="KW-0238">DNA-binding</keyword>
<dbReference type="PANTHER" id="PTHR30537">
    <property type="entry name" value="HTH-TYPE TRANSCRIPTIONAL REGULATOR"/>
    <property type="match status" value="1"/>
</dbReference>
<evidence type="ECO:0000256" key="4">
    <source>
        <dbReference type="ARBA" id="ARBA00023163"/>
    </source>
</evidence>
<organism evidence="6 7">
    <name type="scientific">Roseibium alexandrii</name>
    <dbReference type="NCBI Taxonomy" id="388408"/>
    <lineage>
        <taxon>Bacteria</taxon>
        <taxon>Pseudomonadati</taxon>
        <taxon>Pseudomonadota</taxon>
        <taxon>Alphaproteobacteria</taxon>
        <taxon>Hyphomicrobiales</taxon>
        <taxon>Stappiaceae</taxon>
        <taxon>Roseibium</taxon>
    </lineage>
</organism>
<keyword evidence="7" id="KW-1185">Reference proteome</keyword>
<dbReference type="Gene3D" id="3.40.190.10">
    <property type="entry name" value="Periplasmic binding protein-like II"/>
    <property type="match status" value="2"/>
</dbReference>
<comment type="similarity">
    <text evidence="1">Belongs to the LysR transcriptional regulatory family.</text>
</comment>
<dbReference type="Gene3D" id="1.10.10.10">
    <property type="entry name" value="Winged helix-like DNA-binding domain superfamily/Winged helix DNA-binding domain"/>
    <property type="match status" value="1"/>
</dbReference>
<dbReference type="EMBL" id="CXWD01000025">
    <property type="protein sequence ID" value="CTQ76239.1"/>
    <property type="molecule type" value="Genomic_DNA"/>
</dbReference>
<dbReference type="GO" id="GO:0003700">
    <property type="term" value="F:DNA-binding transcription factor activity"/>
    <property type="evidence" value="ECO:0007669"/>
    <property type="project" value="InterPro"/>
</dbReference>
<sequence>MKRLPPLNALPALEATARLGSMSAAADELGRTHGAISKQLAHLAEQAGVALFRKDGQGVALTPEGETFAKAVGGSLQEIEAAWRGLTQLADSPTLDIGISATFAMRWLMPRLPRFYQRYPDAQVNFRMTGKHWLPEEQMDAILTWDRLRWQFGGRTDIEILGDVAFGIVHAPGLCVELKERVLTVKNRCIQELPGDVWNAYQTLAGVEVVSETTTAYPHTFLVIEAALAGLGAALVEKRIVAEELADGRLVAPFGFTLIEDGFGAIVSQRKRPKRLARAFLGWLREEAAAAR</sequence>
<dbReference type="AlphaFoldDB" id="A0A0M7AMW8"/>
<protein>
    <submittedName>
        <fullName evidence="6">Gcv operon activator</fullName>
    </submittedName>
</protein>
<evidence type="ECO:0000259" key="5">
    <source>
        <dbReference type="PROSITE" id="PS50931"/>
    </source>
</evidence>
<dbReference type="InterPro" id="IPR036388">
    <property type="entry name" value="WH-like_DNA-bd_sf"/>
</dbReference>
<dbReference type="PANTHER" id="PTHR30537:SF74">
    <property type="entry name" value="HTH-TYPE TRANSCRIPTIONAL REGULATOR TRPI"/>
    <property type="match status" value="1"/>
</dbReference>
<name>A0A0M7AMW8_9HYPH</name>
<evidence type="ECO:0000256" key="1">
    <source>
        <dbReference type="ARBA" id="ARBA00009437"/>
    </source>
</evidence>
<dbReference type="RefSeq" id="WP_055673723.1">
    <property type="nucleotide sequence ID" value="NZ_CXWD01000025.1"/>
</dbReference>
<keyword evidence="4" id="KW-0804">Transcription</keyword>
<evidence type="ECO:0000256" key="3">
    <source>
        <dbReference type="ARBA" id="ARBA00023125"/>
    </source>
</evidence>
<dbReference type="GO" id="GO:0043565">
    <property type="term" value="F:sequence-specific DNA binding"/>
    <property type="evidence" value="ECO:0007669"/>
    <property type="project" value="TreeGrafter"/>
</dbReference>
<dbReference type="STRING" id="388408.LAX5112_04532"/>
<evidence type="ECO:0000256" key="2">
    <source>
        <dbReference type="ARBA" id="ARBA00023015"/>
    </source>
</evidence>
<dbReference type="OrthoDB" id="5526340at2"/>
<dbReference type="InterPro" id="IPR005119">
    <property type="entry name" value="LysR_subst-bd"/>
</dbReference>
<dbReference type="Pfam" id="PF00126">
    <property type="entry name" value="HTH_1"/>
    <property type="match status" value="1"/>
</dbReference>
<evidence type="ECO:0000313" key="7">
    <source>
        <dbReference type="Proteomes" id="UP000053235"/>
    </source>
</evidence>
<dbReference type="InterPro" id="IPR058163">
    <property type="entry name" value="LysR-type_TF_proteobact-type"/>
</dbReference>
<gene>
    <name evidence="6" type="primary">gcvA_12</name>
    <name evidence="6" type="ORF">LAX5112_04532</name>
</gene>
<keyword evidence="2" id="KW-0805">Transcription regulation</keyword>
<proteinExistence type="inferred from homology"/>
<dbReference type="Proteomes" id="UP000053235">
    <property type="component" value="Unassembled WGS sequence"/>
</dbReference>
<dbReference type="InterPro" id="IPR000847">
    <property type="entry name" value="LysR_HTH_N"/>
</dbReference>